<dbReference type="EMBL" id="BAABAQ010000011">
    <property type="protein sequence ID" value="GAA4200857.1"/>
    <property type="molecule type" value="Genomic_DNA"/>
</dbReference>
<protein>
    <submittedName>
        <fullName evidence="2">Uncharacterized protein</fullName>
    </submittedName>
</protein>
<proteinExistence type="predicted"/>
<keyword evidence="3" id="KW-1185">Reference proteome</keyword>
<comment type="caution">
    <text evidence="2">The sequence shown here is derived from an EMBL/GenBank/DDBJ whole genome shotgun (WGS) entry which is preliminary data.</text>
</comment>
<evidence type="ECO:0000256" key="1">
    <source>
        <dbReference type="SAM" id="MobiDB-lite"/>
    </source>
</evidence>
<sequence length="58" mass="6622">MRGLPVLDAQGRELTERLVDTLYCRGVRAAALNNQRHDQRKHRDGQGQRLCDVTDDFG</sequence>
<feature type="region of interest" description="Disordered" evidence="1">
    <location>
        <begin position="35"/>
        <end position="58"/>
    </location>
</feature>
<evidence type="ECO:0000313" key="2">
    <source>
        <dbReference type="EMBL" id="GAA4200857.1"/>
    </source>
</evidence>
<gene>
    <name evidence="2" type="ORF">GCM10022252_54700</name>
</gene>
<dbReference type="Proteomes" id="UP001501251">
    <property type="component" value="Unassembled WGS sequence"/>
</dbReference>
<organism evidence="2 3">
    <name type="scientific">Streptosporangium oxazolinicum</name>
    <dbReference type="NCBI Taxonomy" id="909287"/>
    <lineage>
        <taxon>Bacteria</taxon>
        <taxon>Bacillati</taxon>
        <taxon>Actinomycetota</taxon>
        <taxon>Actinomycetes</taxon>
        <taxon>Streptosporangiales</taxon>
        <taxon>Streptosporangiaceae</taxon>
        <taxon>Streptosporangium</taxon>
    </lineage>
</organism>
<accession>A0ABP8B951</accession>
<reference evidence="3" key="1">
    <citation type="journal article" date="2019" name="Int. J. Syst. Evol. Microbiol.">
        <title>The Global Catalogue of Microorganisms (GCM) 10K type strain sequencing project: providing services to taxonomists for standard genome sequencing and annotation.</title>
        <authorList>
            <consortium name="The Broad Institute Genomics Platform"/>
            <consortium name="The Broad Institute Genome Sequencing Center for Infectious Disease"/>
            <person name="Wu L."/>
            <person name="Ma J."/>
        </authorList>
    </citation>
    <scope>NUCLEOTIDE SEQUENCE [LARGE SCALE GENOMIC DNA]</scope>
    <source>
        <strain evidence="3">JCM 17388</strain>
    </source>
</reference>
<evidence type="ECO:0000313" key="3">
    <source>
        <dbReference type="Proteomes" id="UP001501251"/>
    </source>
</evidence>
<name>A0ABP8B951_9ACTN</name>